<accession>A0A1H1Z8A8</accession>
<dbReference type="Proteomes" id="UP000199679">
    <property type="component" value="Chromosome I"/>
</dbReference>
<evidence type="ECO:0000256" key="4">
    <source>
        <dbReference type="ARBA" id="ARBA00022989"/>
    </source>
</evidence>
<dbReference type="Pfam" id="PF02687">
    <property type="entry name" value="FtsX"/>
    <property type="match status" value="2"/>
</dbReference>
<feature type="transmembrane region" description="Helical" evidence="6">
    <location>
        <begin position="369"/>
        <end position="391"/>
    </location>
</feature>
<organism evidence="9 10">
    <name type="scientific">Mucilaginibacter mallensis</name>
    <dbReference type="NCBI Taxonomy" id="652787"/>
    <lineage>
        <taxon>Bacteria</taxon>
        <taxon>Pseudomonadati</taxon>
        <taxon>Bacteroidota</taxon>
        <taxon>Sphingobacteriia</taxon>
        <taxon>Sphingobacteriales</taxon>
        <taxon>Sphingobacteriaceae</taxon>
        <taxon>Mucilaginibacter</taxon>
    </lineage>
</organism>
<feature type="transmembrane region" description="Helical" evidence="6">
    <location>
        <begin position="694"/>
        <end position="727"/>
    </location>
</feature>
<feature type="transmembrane region" description="Helical" evidence="6">
    <location>
        <begin position="747"/>
        <end position="766"/>
    </location>
</feature>
<dbReference type="PANTHER" id="PTHR30572">
    <property type="entry name" value="MEMBRANE COMPONENT OF TRANSPORTER-RELATED"/>
    <property type="match status" value="1"/>
</dbReference>
<evidence type="ECO:0000256" key="5">
    <source>
        <dbReference type="ARBA" id="ARBA00023136"/>
    </source>
</evidence>
<dbReference type="GO" id="GO:0022857">
    <property type="term" value="F:transmembrane transporter activity"/>
    <property type="evidence" value="ECO:0007669"/>
    <property type="project" value="TreeGrafter"/>
</dbReference>
<evidence type="ECO:0000256" key="6">
    <source>
        <dbReference type="SAM" id="Phobius"/>
    </source>
</evidence>
<protein>
    <submittedName>
        <fullName evidence="9">FtsX-like permease family protein</fullName>
    </submittedName>
</protein>
<evidence type="ECO:0000313" key="9">
    <source>
        <dbReference type="EMBL" id="SDT29954.1"/>
    </source>
</evidence>
<feature type="transmembrane region" description="Helical" evidence="6">
    <location>
        <begin position="419"/>
        <end position="438"/>
    </location>
</feature>
<keyword evidence="5 6" id="KW-0472">Membrane</keyword>
<feature type="domain" description="MacB-like periplasmic core" evidence="8">
    <location>
        <begin position="21"/>
        <end position="232"/>
    </location>
</feature>
<keyword evidence="4 6" id="KW-1133">Transmembrane helix</keyword>
<keyword evidence="3 6" id="KW-0812">Transmembrane</keyword>
<dbReference type="STRING" id="652787.SAMN05216490_3009"/>
<evidence type="ECO:0000256" key="1">
    <source>
        <dbReference type="ARBA" id="ARBA00004651"/>
    </source>
</evidence>
<evidence type="ECO:0000313" key="10">
    <source>
        <dbReference type="Proteomes" id="UP000199679"/>
    </source>
</evidence>
<evidence type="ECO:0000256" key="2">
    <source>
        <dbReference type="ARBA" id="ARBA00022475"/>
    </source>
</evidence>
<gene>
    <name evidence="9" type="ORF">SAMN05216490_3009</name>
</gene>
<evidence type="ECO:0000259" key="7">
    <source>
        <dbReference type="Pfam" id="PF02687"/>
    </source>
</evidence>
<dbReference type="InterPro" id="IPR003838">
    <property type="entry name" value="ABC3_permease_C"/>
</dbReference>
<feature type="transmembrane region" description="Helical" evidence="6">
    <location>
        <begin position="661"/>
        <end position="682"/>
    </location>
</feature>
<dbReference type="PROSITE" id="PS51257">
    <property type="entry name" value="PROKAR_LIPOPROTEIN"/>
    <property type="match status" value="1"/>
</dbReference>
<dbReference type="EMBL" id="LT629740">
    <property type="protein sequence ID" value="SDT29954.1"/>
    <property type="molecule type" value="Genomic_DNA"/>
</dbReference>
<keyword evidence="10" id="KW-1185">Reference proteome</keyword>
<dbReference type="PANTHER" id="PTHR30572:SF18">
    <property type="entry name" value="ABC-TYPE MACROLIDE FAMILY EXPORT SYSTEM PERMEASE COMPONENT 2"/>
    <property type="match status" value="1"/>
</dbReference>
<dbReference type="InterPro" id="IPR050250">
    <property type="entry name" value="Macrolide_Exporter_MacB"/>
</dbReference>
<dbReference type="OrthoDB" id="1451596at2"/>
<keyword evidence="2" id="KW-1003">Cell membrane</keyword>
<name>A0A1H1Z8A8_MUCMA</name>
<feature type="domain" description="MacB-like periplasmic core" evidence="8">
    <location>
        <begin position="420"/>
        <end position="587"/>
    </location>
</feature>
<feature type="domain" description="ABC3 transporter permease C-terminal" evidence="7">
    <location>
        <begin position="282"/>
        <end position="391"/>
    </location>
</feature>
<dbReference type="RefSeq" id="WP_091374373.1">
    <property type="nucleotide sequence ID" value="NZ_LT629740.1"/>
</dbReference>
<dbReference type="InterPro" id="IPR025857">
    <property type="entry name" value="MacB_PCD"/>
</dbReference>
<feature type="transmembrane region" description="Helical" evidence="6">
    <location>
        <begin position="276"/>
        <end position="298"/>
    </location>
</feature>
<feature type="transmembrane region" description="Helical" evidence="6">
    <location>
        <begin position="322"/>
        <end position="349"/>
    </location>
</feature>
<proteinExistence type="predicted"/>
<feature type="transmembrane region" description="Helical" evidence="6">
    <location>
        <begin position="20"/>
        <end position="41"/>
    </location>
</feature>
<reference evidence="9 10" key="1">
    <citation type="submission" date="2016-10" db="EMBL/GenBank/DDBJ databases">
        <authorList>
            <person name="de Groot N.N."/>
        </authorList>
    </citation>
    <scope>NUCLEOTIDE SEQUENCE [LARGE SCALE GENOMIC DNA]</scope>
    <source>
        <strain evidence="9 10">MP1X4</strain>
    </source>
</reference>
<comment type="subcellular location">
    <subcellularLocation>
        <location evidence="1">Cell membrane</location>
        <topology evidence="1">Multi-pass membrane protein</topology>
    </subcellularLocation>
</comment>
<evidence type="ECO:0000256" key="3">
    <source>
        <dbReference type="ARBA" id="ARBA00022692"/>
    </source>
</evidence>
<sequence>MIRNYFIIAFRNIRRNMSYAFLNVFGLTLGIASCLVIFLIVRNELSYDAFNHKADRTYRVTLHALDFNSNISVAIVPPMRLDFPELEQVTQVFFQTDGLIKVGNNRYDEKNFAFADAHFPAVFDYRWIAGNPKTALAEPNTVVLTESIAKKYFGQKDAMGQVINVDKQFPLKVTGIIKDVPGNTSLPFTFLISFITIQKDFNHNFWNIPGGSYVYIVLPKNQSIKNIQAKIPAFIKKHWGDDIAKQATLPLQPLKDVHFDQRYINNVVTPTSRETYYVLGGVALLIIITACINFINLATAQAIRRAREVGVRKVLGAGKGQLIAQFLGETTVLVLLALFMGIAIASIFLTRANNILGININASQLSEPAVMECIAGLTVLVILLSGLYPAFVQSAFQPVDSLKNKVGISTGGLTLRKGLVIAQFAISQILIVGTIVVARQMDFFENQNLGFNKDAIVTVDIPDVAKGEALKQQLLAEPGIKDISFSSAAPAYSSNFCPFSAKQLGYPKDNVTELKNIDERYIDMFGLTMLAGNKVAKDDTLHHVVINETLIHDIGIQDPQKAIGQQIEVNGNKVAITGVVKDFQSESKHKKIRACVLMYDRSNFYSVSMLVQPAAMRQTIDHVGKKWSAIFPDDLFSYQFMDDRIAGFYRQEQKVYTAFRLFSSIAILIGCLGLYGLISFAASQRTKEVGIRKVLGASLTSIVALFSKEFIVLIGIAFFIAAPLGYYMMNNWLQNFAYHINIGAETFVVAISASFIIASVTILYQVTKAALANPVKSLRSE</sequence>
<evidence type="ECO:0000259" key="8">
    <source>
        <dbReference type="Pfam" id="PF12704"/>
    </source>
</evidence>
<dbReference type="AlphaFoldDB" id="A0A1H1Z8A8"/>
<feature type="domain" description="ABC3 transporter permease C-terminal" evidence="7">
    <location>
        <begin position="661"/>
        <end position="770"/>
    </location>
</feature>
<dbReference type="Pfam" id="PF12704">
    <property type="entry name" value="MacB_PCD"/>
    <property type="match status" value="2"/>
</dbReference>
<dbReference type="GO" id="GO:0005886">
    <property type="term" value="C:plasma membrane"/>
    <property type="evidence" value="ECO:0007669"/>
    <property type="project" value="UniProtKB-SubCell"/>
</dbReference>